<name>A0A1J7JBX0_9PEZI</name>
<gene>
    <name evidence="1" type="ORF">CONLIGDRAFT_636195</name>
</gene>
<proteinExistence type="predicted"/>
<dbReference type="AlphaFoldDB" id="A0A1J7JBX0"/>
<protein>
    <submittedName>
        <fullName evidence="1">Uncharacterized protein</fullName>
    </submittedName>
</protein>
<reference evidence="1 2" key="1">
    <citation type="submission" date="2016-10" db="EMBL/GenBank/DDBJ databases">
        <title>Draft genome sequence of Coniochaeta ligniaria NRRL30616, a lignocellulolytic fungus for bioabatement of inhibitors in plant biomass hydrolysates.</title>
        <authorList>
            <consortium name="DOE Joint Genome Institute"/>
            <person name="Jimenez D.J."/>
            <person name="Hector R.E."/>
            <person name="Riley R."/>
            <person name="Sun H."/>
            <person name="Grigoriev I.V."/>
            <person name="Van Elsas J.D."/>
            <person name="Nichols N.N."/>
        </authorList>
    </citation>
    <scope>NUCLEOTIDE SEQUENCE [LARGE SCALE GENOMIC DNA]</scope>
    <source>
        <strain evidence="1 2">NRRL 30616</strain>
    </source>
</reference>
<dbReference type="EMBL" id="KV875102">
    <property type="protein sequence ID" value="OIW25066.1"/>
    <property type="molecule type" value="Genomic_DNA"/>
</dbReference>
<accession>A0A1J7JBX0</accession>
<sequence>MAPCRYCSNDRSGASASRCFKAIITAAVGAIAALSLDSGSTMSNDGLNVKS</sequence>
<dbReference type="Proteomes" id="UP000182658">
    <property type="component" value="Unassembled WGS sequence"/>
</dbReference>
<evidence type="ECO:0000313" key="2">
    <source>
        <dbReference type="Proteomes" id="UP000182658"/>
    </source>
</evidence>
<dbReference type="InParanoid" id="A0A1J7JBX0"/>
<organism evidence="1 2">
    <name type="scientific">Coniochaeta ligniaria NRRL 30616</name>
    <dbReference type="NCBI Taxonomy" id="1408157"/>
    <lineage>
        <taxon>Eukaryota</taxon>
        <taxon>Fungi</taxon>
        <taxon>Dikarya</taxon>
        <taxon>Ascomycota</taxon>
        <taxon>Pezizomycotina</taxon>
        <taxon>Sordariomycetes</taxon>
        <taxon>Sordariomycetidae</taxon>
        <taxon>Coniochaetales</taxon>
        <taxon>Coniochaetaceae</taxon>
        <taxon>Coniochaeta</taxon>
    </lineage>
</organism>
<evidence type="ECO:0000313" key="1">
    <source>
        <dbReference type="EMBL" id="OIW25066.1"/>
    </source>
</evidence>
<keyword evidence="2" id="KW-1185">Reference proteome</keyword>